<organism evidence="4 5">
    <name type="scientific">Cryphonectria parasitica (strain ATCC 38755 / EP155)</name>
    <dbReference type="NCBI Taxonomy" id="660469"/>
    <lineage>
        <taxon>Eukaryota</taxon>
        <taxon>Fungi</taxon>
        <taxon>Dikarya</taxon>
        <taxon>Ascomycota</taxon>
        <taxon>Pezizomycotina</taxon>
        <taxon>Sordariomycetes</taxon>
        <taxon>Sordariomycetidae</taxon>
        <taxon>Diaporthales</taxon>
        <taxon>Cryphonectriaceae</taxon>
        <taxon>Cryphonectria-Endothia species complex</taxon>
        <taxon>Cryphonectria</taxon>
    </lineage>
</organism>
<keyword evidence="2" id="KW-0964">Secreted</keyword>
<dbReference type="Proteomes" id="UP000803844">
    <property type="component" value="Unassembled WGS sequence"/>
</dbReference>
<dbReference type="InterPro" id="IPR001338">
    <property type="entry name" value="Class_I_Hydrophobin"/>
</dbReference>
<dbReference type="RefSeq" id="XP_040778163.1">
    <property type="nucleotide sequence ID" value="XM_040920314.1"/>
</dbReference>
<dbReference type="Pfam" id="PF01185">
    <property type="entry name" value="Hydrophobin"/>
    <property type="match status" value="1"/>
</dbReference>
<evidence type="ECO:0000256" key="1">
    <source>
        <dbReference type="ARBA" id="ARBA00023157"/>
    </source>
</evidence>
<keyword evidence="2" id="KW-0732">Signal</keyword>
<evidence type="ECO:0000313" key="5">
    <source>
        <dbReference type="Proteomes" id="UP000803844"/>
    </source>
</evidence>
<keyword evidence="5" id="KW-1185">Reference proteome</keyword>
<comment type="subcellular location">
    <subcellularLocation>
        <location evidence="2">Secreted</location>
        <location evidence="2">Cell wall</location>
    </subcellularLocation>
</comment>
<reference evidence="4" key="1">
    <citation type="journal article" date="2020" name="Phytopathology">
        <title>Genome sequence of the chestnut blight fungus Cryphonectria parasitica EP155: A fundamental resource for an archetypical invasive plant pathogen.</title>
        <authorList>
            <person name="Crouch J.A."/>
            <person name="Dawe A."/>
            <person name="Aerts A."/>
            <person name="Barry K."/>
            <person name="Churchill A.C.L."/>
            <person name="Grimwood J."/>
            <person name="Hillman B."/>
            <person name="Milgroom M.G."/>
            <person name="Pangilinan J."/>
            <person name="Smith M."/>
            <person name="Salamov A."/>
            <person name="Schmutz J."/>
            <person name="Yadav J."/>
            <person name="Grigoriev I.V."/>
            <person name="Nuss D."/>
        </authorList>
    </citation>
    <scope>NUCLEOTIDE SEQUENCE</scope>
    <source>
        <strain evidence="4">EP155</strain>
    </source>
</reference>
<comment type="similarity">
    <text evidence="2">Belongs to the fungal hydrophobin family.</text>
</comment>
<feature type="region of interest" description="Disordered" evidence="3">
    <location>
        <begin position="20"/>
        <end position="72"/>
    </location>
</feature>
<protein>
    <recommendedName>
        <fullName evidence="2">Hydrophobin</fullName>
    </recommendedName>
</protein>
<feature type="signal peptide" evidence="2">
    <location>
        <begin position="1"/>
        <end position="16"/>
    </location>
</feature>
<gene>
    <name evidence="4" type="ORF">M406DRAFT_328297</name>
</gene>
<proteinExistence type="inferred from homology"/>
<dbReference type="GO" id="GO:0009277">
    <property type="term" value="C:fungal-type cell wall"/>
    <property type="evidence" value="ECO:0007669"/>
    <property type="project" value="InterPro"/>
</dbReference>
<evidence type="ECO:0000313" key="4">
    <source>
        <dbReference type="EMBL" id="KAF3767202.1"/>
    </source>
</evidence>
<evidence type="ECO:0000256" key="2">
    <source>
        <dbReference type="RuleBase" id="RU365009"/>
    </source>
</evidence>
<dbReference type="GeneID" id="63837443"/>
<dbReference type="SMART" id="SM00075">
    <property type="entry name" value="HYDRO"/>
    <property type="match status" value="1"/>
</dbReference>
<feature type="compositionally biased region" description="Gly residues" evidence="3">
    <location>
        <begin position="60"/>
        <end position="70"/>
    </location>
</feature>
<feature type="chain" id="PRO_5040546468" description="Hydrophobin" evidence="2">
    <location>
        <begin position="17"/>
        <end position="225"/>
    </location>
</feature>
<keyword evidence="2" id="KW-0134">Cell wall</keyword>
<evidence type="ECO:0000256" key="3">
    <source>
        <dbReference type="SAM" id="MobiDB-lite"/>
    </source>
</evidence>
<dbReference type="GO" id="GO:0005199">
    <property type="term" value="F:structural constituent of cell wall"/>
    <property type="evidence" value="ECO:0007669"/>
    <property type="project" value="InterPro"/>
</dbReference>
<sequence>MQYKLVLALFATTAVAGYIPISGEPVGTSPDGTSGYQSRSPGSENGGSSATSTPPSSVGSGSGSVPGGTTLGQAQQACGDDSVLSCCNQETESGDTNTEASGLLSGLLGGILDGDAGLGLLSGCSKISILGEADRPDLDLSDILGSQCSQTAACCSSGNVDQSSKLIGPATVQEAHDSIVLSSGLPQERDMYMRSLSGRDNTAKSLDTRKLTTELSIQRNIEREA</sequence>
<feature type="compositionally biased region" description="Polar residues" evidence="3">
    <location>
        <begin position="30"/>
        <end position="43"/>
    </location>
</feature>
<name>A0A9P4Y6D6_CRYP1</name>
<dbReference type="EMBL" id="MU032346">
    <property type="protein sequence ID" value="KAF3767202.1"/>
    <property type="molecule type" value="Genomic_DNA"/>
</dbReference>
<comment type="caution">
    <text evidence="4">The sequence shown here is derived from an EMBL/GenBank/DDBJ whole genome shotgun (WGS) entry which is preliminary data.</text>
</comment>
<dbReference type="CDD" id="cd23507">
    <property type="entry name" value="hydrophobin_I"/>
    <property type="match status" value="1"/>
</dbReference>
<dbReference type="AlphaFoldDB" id="A0A9P4Y6D6"/>
<keyword evidence="1 2" id="KW-1015">Disulfide bond</keyword>
<accession>A0A9P4Y6D6</accession>
<feature type="compositionally biased region" description="Low complexity" evidence="3">
    <location>
        <begin position="46"/>
        <end position="59"/>
    </location>
</feature>